<dbReference type="InterPro" id="IPR016039">
    <property type="entry name" value="Thiolase-like"/>
</dbReference>
<feature type="binding site" evidence="4">
    <location>
        <position position="243"/>
    </location>
    <ligand>
        <name>(3S)-3-hydroxy-3-methylglutaryl-CoA</name>
        <dbReference type="ChEBI" id="CHEBI:43074"/>
    </ligand>
</feature>
<dbReference type="InterPro" id="IPR011554">
    <property type="entry name" value="HMG_CoA_synthase_prok"/>
</dbReference>
<accession>A0AA37X9M1</accession>
<sequence length="388" mass="41812">MTRIGIHDIAMATTKYRLDLPLLAEAQGIDPEKYRIGIGQDAMSFPAADEDVVTLAAAAAQPIIERHGVEGIRTVLLATETGIDQSKAAAVYVHALLGLPHSARAVELKQACYSGTAALQMAAGLIARDPRQRVLVIATDVAKYDLDSSGESTQGAAAVAMLVSADPAIAVLEGPSGVHTNDVMDFWRPNYRVTPLVDGKYSVRAYLRAAEGAWLDYRALGGAAFEDFAAHCYHSPFTKMTAKAHKHLIGVSGGQATPAEAEAALADTAVYNRAIGNSYTASLYLGLLSLLDQRDDLAGELVGMLSYGSGAVAEFFALRVVEGYREHLRTERTRAQITRREPLDVAHYRELHELRQPSDGGDHAVPVDTAGPFRLAEYSGHQRVYRSR</sequence>
<dbReference type="InterPro" id="IPR013528">
    <property type="entry name" value="HMG_CoA_synth_N"/>
</dbReference>
<keyword evidence="2" id="KW-0808">Transferase</keyword>
<evidence type="ECO:0000256" key="4">
    <source>
        <dbReference type="PIRSR" id="PIRSR611554-2"/>
    </source>
</evidence>
<organism evidence="7 8">
    <name type="scientific">Arenivirga flava</name>
    <dbReference type="NCBI Taxonomy" id="1930060"/>
    <lineage>
        <taxon>Bacteria</taxon>
        <taxon>Bacillati</taxon>
        <taxon>Actinomycetota</taxon>
        <taxon>Actinomycetes</taxon>
        <taxon>Micrococcales</taxon>
        <taxon>Microbacteriaceae</taxon>
        <taxon>Arenivirga</taxon>
    </lineage>
</organism>
<comment type="similarity">
    <text evidence="1">Belongs to the thiolase-like superfamily. HMG-CoA synthase family.</text>
</comment>
<feature type="binding site" evidence="4">
    <location>
        <position position="30"/>
    </location>
    <ligand>
        <name>(3S)-3-hydroxy-3-methylglutaryl-CoA</name>
        <dbReference type="ChEBI" id="CHEBI:43074"/>
    </ligand>
</feature>
<feature type="active site" description="Proton donor/acceptor" evidence="3">
    <location>
        <position position="234"/>
    </location>
</feature>
<keyword evidence="8" id="KW-1185">Reference proteome</keyword>
<reference evidence="7 8" key="1">
    <citation type="journal article" date="2014" name="Int. J. Syst. Evol. Microbiol.">
        <title>Complete genome sequence of Corynebacterium casei LMG S-19264T (=DSM 44701T), isolated from a smear-ripened cheese.</title>
        <authorList>
            <consortium name="US DOE Joint Genome Institute (JGI-PGF)"/>
            <person name="Walter F."/>
            <person name="Albersmeier A."/>
            <person name="Kalinowski J."/>
            <person name="Ruckert C."/>
        </authorList>
    </citation>
    <scope>NUCLEOTIDE SEQUENCE [LARGE SCALE GENOMIC DNA]</scope>
    <source>
        <strain evidence="7 8">NBRC 112289</strain>
    </source>
</reference>
<evidence type="ECO:0000259" key="6">
    <source>
        <dbReference type="Pfam" id="PF08540"/>
    </source>
</evidence>
<dbReference type="PANTHER" id="PTHR43323:SF2">
    <property type="entry name" value="HYDROXYMETHYLGLUTARYL-COA SYNTHASE"/>
    <property type="match status" value="1"/>
</dbReference>
<feature type="active site" description="Acyl-thioester intermediate" evidence="3">
    <location>
        <position position="112"/>
    </location>
</feature>
<dbReference type="RefSeq" id="WP_284228953.1">
    <property type="nucleotide sequence ID" value="NZ_BSUL01000001.1"/>
</dbReference>
<dbReference type="SUPFAM" id="SSF53901">
    <property type="entry name" value="Thiolase-like"/>
    <property type="match status" value="2"/>
</dbReference>
<evidence type="ECO:0000259" key="5">
    <source>
        <dbReference type="Pfam" id="PF01154"/>
    </source>
</evidence>
<evidence type="ECO:0000313" key="7">
    <source>
        <dbReference type="EMBL" id="GMA26848.1"/>
    </source>
</evidence>
<evidence type="ECO:0000256" key="2">
    <source>
        <dbReference type="ARBA" id="ARBA00022679"/>
    </source>
</evidence>
<evidence type="ECO:0000313" key="8">
    <source>
        <dbReference type="Proteomes" id="UP001157160"/>
    </source>
</evidence>
<dbReference type="Pfam" id="PF01154">
    <property type="entry name" value="HMG_CoA_synt_N"/>
    <property type="match status" value="1"/>
</dbReference>
<dbReference type="Gene3D" id="3.40.47.10">
    <property type="match status" value="2"/>
</dbReference>
<evidence type="ECO:0000256" key="3">
    <source>
        <dbReference type="PIRSR" id="PIRSR611554-1"/>
    </source>
</evidence>
<feature type="binding site" evidence="4">
    <location>
        <position position="144"/>
    </location>
    <ligand>
        <name>(3S)-3-hydroxy-3-methylglutaryl-CoA</name>
        <dbReference type="ChEBI" id="CHEBI:43074"/>
    </ligand>
</feature>
<dbReference type="GO" id="GO:0006084">
    <property type="term" value="P:acetyl-CoA metabolic process"/>
    <property type="evidence" value="ECO:0007669"/>
    <property type="project" value="InterPro"/>
</dbReference>
<dbReference type="CDD" id="cd00827">
    <property type="entry name" value="init_cond_enzymes"/>
    <property type="match status" value="1"/>
</dbReference>
<feature type="active site" description="Proton donor/acceptor" evidence="3">
    <location>
        <position position="80"/>
    </location>
</feature>
<dbReference type="EMBL" id="BSUL01000001">
    <property type="protein sequence ID" value="GMA26848.1"/>
    <property type="molecule type" value="Genomic_DNA"/>
</dbReference>
<dbReference type="NCBIfam" id="TIGR01835">
    <property type="entry name" value="HMG-CoA-S_prok"/>
    <property type="match status" value="1"/>
</dbReference>
<comment type="caution">
    <text evidence="7">The sequence shown here is derived from an EMBL/GenBank/DDBJ whole genome shotgun (WGS) entry which is preliminary data.</text>
</comment>
<gene>
    <name evidence="7" type="ORF">GCM10025874_01010</name>
</gene>
<dbReference type="GO" id="GO:0004421">
    <property type="term" value="F:hydroxymethylglutaryl-CoA synthase activity"/>
    <property type="evidence" value="ECO:0007669"/>
    <property type="project" value="InterPro"/>
</dbReference>
<feature type="domain" description="Hydroxymethylglutaryl-coenzyme A synthase N-terminal" evidence="5">
    <location>
        <begin position="5"/>
        <end position="166"/>
    </location>
</feature>
<dbReference type="Pfam" id="PF08540">
    <property type="entry name" value="HMG_CoA_synt_C"/>
    <property type="match status" value="2"/>
</dbReference>
<dbReference type="InterPro" id="IPR013746">
    <property type="entry name" value="HMG_CoA_synt_C_dom"/>
</dbReference>
<feature type="domain" description="Hydroxymethylglutaryl-coenzyme A synthase C-terminal" evidence="6">
    <location>
        <begin position="266"/>
        <end position="326"/>
    </location>
</feature>
<dbReference type="AlphaFoldDB" id="A0AA37X9M1"/>
<feature type="domain" description="Hydroxymethylglutaryl-coenzyme A synthase C-terminal" evidence="6">
    <location>
        <begin position="174"/>
        <end position="248"/>
    </location>
</feature>
<dbReference type="Proteomes" id="UP001157160">
    <property type="component" value="Unassembled WGS sequence"/>
</dbReference>
<evidence type="ECO:0000256" key="1">
    <source>
        <dbReference type="ARBA" id="ARBA00007061"/>
    </source>
</evidence>
<name>A0AA37X9M1_9MICO</name>
<protein>
    <submittedName>
        <fullName evidence="7">Hydroxymethylglutaryl-CoA synthase</fullName>
    </submittedName>
</protein>
<feature type="binding site" evidence="4">
    <location>
        <position position="277"/>
    </location>
    <ligand>
        <name>(3S)-3-hydroxy-3-methylglutaryl-CoA</name>
        <dbReference type="ChEBI" id="CHEBI:43074"/>
    </ligand>
</feature>
<proteinExistence type="inferred from homology"/>
<dbReference type="PANTHER" id="PTHR43323">
    <property type="entry name" value="3-HYDROXY-3-METHYLGLUTARYL COENZYME A SYNTHASE"/>
    <property type="match status" value="1"/>
</dbReference>